<name>E4T2C4_PALPW</name>
<dbReference type="Proteomes" id="UP000008718">
    <property type="component" value="Chromosome"/>
</dbReference>
<proteinExistence type="predicted"/>
<dbReference type="PANTHER" id="PTHR38479:SF2">
    <property type="entry name" value="WINGED HELIX DNA-BINDING DOMAIN-CONTAINING PROTEIN"/>
    <property type="match status" value="1"/>
</dbReference>
<dbReference type="InterPro" id="IPR009351">
    <property type="entry name" value="AlkZ-like"/>
</dbReference>
<sequence length="361" mass="40553">MTPQDIAAARLYNQHIETSEHSSVKELVARMGAIQAQDFAMATLAIGLRLTDANHTTVETAFNAGEIVRAHLMRPTWHIVAADDLHWMLKLTAPRIKSSLTSRHKQLEIDTDILRKANTIIEQALLKERYLTREELDKRFTKGGIKTTDNRLYHLLFCAEMEGLVCNGPLANGKQTYALLHERVPLVRELSYEESLAELAGRYFTSHGPATLQDFVWWSGLSLTQTRHALELIKSDLVSVTAGAETYWMGNAPTNPKPGENSIHLLPAYDEYLISYKDRSASLMQVDNPKVVSSNGIFRPVVVINGQVSGLWKRSHTKNQTTVDVTLFRSHDEVVQEKIQATIPKLETLFGKNTRLLLSGQ</sequence>
<dbReference type="eggNOG" id="COG3214">
    <property type="taxonomic scope" value="Bacteria"/>
</dbReference>
<gene>
    <name evidence="1" type="ordered locus">Palpr_0712</name>
</gene>
<dbReference type="STRING" id="694427.Palpr_0712"/>
<protein>
    <recommendedName>
        <fullName evidence="3">Winged helix DNA-binding domain-containing protein</fullName>
    </recommendedName>
</protein>
<dbReference type="AlphaFoldDB" id="E4T2C4"/>
<evidence type="ECO:0000313" key="1">
    <source>
        <dbReference type="EMBL" id="ADQ78868.1"/>
    </source>
</evidence>
<keyword evidence="2" id="KW-1185">Reference proteome</keyword>
<dbReference type="RefSeq" id="WP_013444237.1">
    <property type="nucleotide sequence ID" value="NC_014734.1"/>
</dbReference>
<dbReference type="EMBL" id="CP002345">
    <property type="protein sequence ID" value="ADQ78868.1"/>
    <property type="molecule type" value="Genomic_DNA"/>
</dbReference>
<dbReference type="PANTHER" id="PTHR38479">
    <property type="entry name" value="LMO0824 PROTEIN"/>
    <property type="match status" value="1"/>
</dbReference>
<accession>E4T2C4</accession>
<dbReference type="Pfam" id="PF06224">
    <property type="entry name" value="AlkZ-like"/>
    <property type="match status" value="1"/>
</dbReference>
<evidence type="ECO:0000313" key="2">
    <source>
        <dbReference type="Proteomes" id="UP000008718"/>
    </source>
</evidence>
<reference key="1">
    <citation type="submission" date="2010-11" db="EMBL/GenBank/DDBJ databases">
        <title>The complete genome of Paludibacter propionicigenes DSM 17365.</title>
        <authorList>
            <consortium name="US DOE Joint Genome Institute (JGI-PGF)"/>
            <person name="Lucas S."/>
            <person name="Copeland A."/>
            <person name="Lapidus A."/>
            <person name="Bruce D."/>
            <person name="Goodwin L."/>
            <person name="Pitluck S."/>
            <person name="Kyrpides N."/>
            <person name="Mavromatis K."/>
            <person name="Ivanova N."/>
            <person name="Munk A.C."/>
            <person name="Brettin T."/>
            <person name="Detter J.C."/>
            <person name="Han C."/>
            <person name="Tapia R."/>
            <person name="Land M."/>
            <person name="Hauser L."/>
            <person name="Markowitz V."/>
            <person name="Cheng J.-F."/>
            <person name="Hugenholtz P."/>
            <person name="Woyke T."/>
            <person name="Wu D."/>
            <person name="Gronow S."/>
            <person name="Wellnitz S."/>
            <person name="Brambilla E."/>
            <person name="Klenk H.-P."/>
            <person name="Eisen J.A."/>
        </authorList>
    </citation>
    <scope>NUCLEOTIDE SEQUENCE</scope>
    <source>
        <strain>WB4</strain>
    </source>
</reference>
<organism evidence="1 2">
    <name type="scientific">Paludibacter propionicigenes (strain DSM 17365 / JCM 13257 / WB4)</name>
    <dbReference type="NCBI Taxonomy" id="694427"/>
    <lineage>
        <taxon>Bacteria</taxon>
        <taxon>Pseudomonadati</taxon>
        <taxon>Bacteroidota</taxon>
        <taxon>Bacteroidia</taxon>
        <taxon>Bacteroidales</taxon>
        <taxon>Paludibacteraceae</taxon>
        <taxon>Paludibacter</taxon>
    </lineage>
</organism>
<dbReference type="OrthoDB" id="2210247at2"/>
<reference evidence="1 2" key="2">
    <citation type="journal article" date="2011" name="Stand. Genomic Sci.">
        <title>Complete genome sequence of Paludibacter propionicigenes type strain (WB4).</title>
        <authorList>
            <person name="Gronow S."/>
            <person name="Munk C."/>
            <person name="Lapidus A."/>
            <person name="Nolan M."/>
            <person name="Lucas S."/>
            <person name="Hammon N."/>
            <person name="Deshpande S."/>
            <person name="Cheng J.F."/>
            <person name="Tapia R."/>
            <person name="Han C."/>
            <person name="Goodwin L."/>
            <person name="Pitluck S."/>
            <person name="Liolios K."/>
            <person name="Ivanova N."/>
            <person name="Mavromatis K."/>
            <person name="Mikhailova N."/>
            <person name="Pati A."/>
            <person name="Chen A."/>
            <person name="Palaniappan K."/>
            <person name="Land M."/>
            <person name="Hauser L."/>
            <person name="Chang Y.J."/>
            <person name="Jeffries C.D."/>
            <person name="Brambilla E."/>
            <person name="Rohde M."/>
            <person name="Goker M."/>
            <person name="Detter J.C."/>
            <person name="Woyke T."/>
            <person name="Bristow J."/>
            <person name="Eisen J.A."/>
            <person name="Markowitz V."/>
            <person name="Hugenholtz P."/>
            <person name="Kyrpides N.C."/>
            <person name="Klenk H.P."/>
        </authorList>
    </citation>
    <scope>NUCLEOTIDE SEQUENCE [LARGE SCALE GENOMIC DNA]</scope>
    <source>
        <strain evidence="2">DSM 17365 / JCM 13257 / WB4</strain>
    </source>
</reference>
<dbReference type="KEGG" id="ppn:Palpr_0712"/>
<evidence type="ECO:0008006" key="3">
    <source>
        <dbReference type="Google" id="ProtNLM"/>
    </source>
</evidence>
<dbReference type="HOGENOM" id="CLU_047003_0_0_10"/>